<feature type="compositionally biased region" description="Basic and acidic residues" evidence="1">
    <location>
        <begin position="290"/>
        <end position="311"/>
    </location>
</feature>
<evidence type="ECO:0000256" key="1">
    <source>
        <dbReference type="SAM" id="MobiDB-lite"/>
    </source>
</evidence>
<dbReference type="AlphaFoldDB" id="A0A447ST16"/>
<dbReference type="InterPro" id="IPR007340">
    <property type="entry name" value="LysM_Opacity-associatedA"/>
</dbReference>
<name>A0A447ST16_AVIVO</name>
<reference evidence="4 5" key="1">
    <citation type="submission" date="2018-12" db="EMBL/GenBank/DDBJ databases">
        <authorList>
            <consortium name="Pathogen Informatics"/>
        </authorList>
    </citation>
    <scope>NUCLEOTIDE SEQUENCE [LARGE SCALE GENOMIC DNA]</scope>
    <source>
        <strain evidence="4 5">NCTC3438</strain>
    </source>
</reference>
<keyword evidence="2" id="KW-0472">Membrane</keyword>
<evidence type="ECO:0000259" key="3">
    <source>
        <dbReference type="Pfam" id="PF04225"/>
    </source>
</evidence>
<feature type="domain" description="Opacity-associated protein A LysM-like" evidence="3">
    <location>
        <begin position="326"/>
        <end position="406"/>
    </location>
</feature>
<dbReference type="Gene3D" id="3.10.450.350">
    <property type="match status" value="1"/>
</dbReference>
<dbReference type="OrthoDB" id="6398769at2"/>
<feature type="compositionally biased region" description="Low complexity" evidence="1">
    <location>
        <begin position="263"/>
        <end position="282"/>
    </location>
</feature>
<accession>A0A447ST16</accession>
<evidence type="ECO:0000256" key="2">
    <source>
        <dbReference type="SAM" id="Phobius"/>
    </source>
</evidence>
<organism evidence="4 5">
    <name type="scientific">Avibacterium volantium</name>
    <name type="common">Pasteurella volantium</name>
    <dbReference type="NCBI Taxonomy" id="762"/>
    <lineage>
        <taxon>Bacteria</taxon>
        <taxon>Pseudomonadati</taxon>
        <taxon>Pseudomonadota</taxon>
        <taxon>Gammaproteobacteria</taxon>
        <taxon>Pasteurellales</taxon>
        <taxon>Pasteurellaceae</taxon>
        <taxon>Avibacterium</taxon>
    </lineage>
</organism>
<dbReference type="Pfam" id="PF04225">
    <property type="entry name" value="LysM_OapA"/>
    <property type="match status" value="1"/>
</dbReference>
<keyword evidence="5" id="KW-1185">Reference proteome</keyword>
<evidence type="ECO:0000313" key="4">
    <source>
        <dbReference type="EMBL" id="VEB25064.1"/>
    </source>
</evidence>
<dbReference type="NCBIfam" id="NF033909">
    <property type="entry name" value="opacity_OapA"/>
    <property type="match status" value="1"/>
</dbReference>
<keyword evidence="2" id="KW-1133">Transmembrane helix</keyword>
<evidence type="ECO:0000313" key="5">
    <source>
        <dbReference type="Proteomes" id="UP000268198"/>
    </source>
</evidence>
<dbReference type="KEGG" id="avt:NCTC3438_01928"/>
<keyword evidence="2" id="KW-0812">Transmembrane</keyword>
<protein>
    <submittedName>
        <fullName evidence="4">Opacity-associated protein A LysM-like domain</fullName>
    </submittedName>
</protein>
<dbReference type="Proteomes" id="UP000268198">
    <property type="component" value="Chromosome"/>
</dbReference>
<dbReference type="RefSeq" id="WP_126373189.1">
    <property type="nucleotide sequence ID" value="NZ_LR134167.1"/>
</dbReference>
<proteinExistence type="predicted"/>
<sequence>MTEQHKPENNAANTAQNELDLEFNQMEPITPKKTITPEPSLLDKAKGFVHSFGKKEQPVSEPQKPVISESEVIVENHANNTQETEVIMEENVKTEPVQEEPVSRSLNKPERWAILGFIPPKYRRIFIVLLLAVIILLIISWLKPSTDTVNAFEQPSNSIPTQFQSLNQEQPMENNVLDNLNQGQPAQQADTQNAQSSSENAQTTVANAENSADNAQSNPATSPEPVAQPSVQTEQPVVPAVKPQPTPAEPKQVVETVKTASNPAAAQTQPKPQPKPVAKATTQTTNTSKPKAENKAQTAKKAEPKAEKKVPVVEAKPATNKPTGTSKTLTIPQGVSLMQVFRDNNLNISDVNAMTKANGAGNALSSFKPGDKVQISVNSQGRVEQLRLANGSTFIRQANGTYQYKK</sequence>
<dbReference type="EMBL" id="LR134167">
    <property type="protein sequence ID" value="VEB25064.1"/>
    <property type="molecule type" value="Genomic_DNA"/>
</dbReference>
<feature type="compositionally biased region" description="Polar residues" evidence="1">
    <location>
        <begin position="176"/>
        <end position="221"/>
    </location>
</feature>
<feature type="region of interest" description="Disordered" evidence="1">
    <location>
        <begin position="176"/>
        <end position="311"/>
    </location>
</feature>
<feature type="transmembrane region" description="Helical" evidence="2">
    <location>
        <begin position="125"/>
        <end position="142"/>
    </location>
</feature>
<dbReference type="GO" id="GO:0042834">
    <property type="term" value="F:peptidoglycan binding"/>
    <property type="evidence" value="ECO:0007669"/>
    <property type="project" value="InterPro"/>
</dbReference>
<gene>
    <name evidence="4" type="ORF">NCTC3438_01928</name>
</gene>